<keyword evidence="5" id="KW-1185">Reference proteome</keyword>
<protein>
    <submittedName>
        <fullName evidence="4">Uncharacterized protein</fullName>
    </submittedName>
</protein>
<sequence>MDDESLAAENAALKRKLQSKAEALLILSRELANCKRERDYFKEYIDKKQITKEPKEFIDFEVIDVLPHKNERRFVISPEVEELKKKLKAAHAELKELRKERECHSGVAWHQREELIQELEESKLRTRELASDLQALIDEKEELVTERDAYRCKVHRLNHEISILLKSKIPMDIDALIVENKYLKERFDQSLAEKEMTQQMLSKYKAMLDKKKMKGTVKLGANNTCGGLVVTHKQVQQLLEKDFSFWKTQNLELAMGDLRSLSLALLESLQDKTLALLHLRKTNKILADRVNALETELSKRSSVFPSQILLEGHSNSQMDKNLNNIVKEYKENMQATNKPEEEYTEEGGIVQVPDNDEALPPYLQELVRKAMEEITLNSGACD</sequence>
<keyword evidence="2 3" id="KW-0175">Coiled coil</keyword>
<dbReference type="RefSeq" id="XP_014250959.1">
    <property type="nucleotide sequence ID" value="XM_014395473.2"/>
</dbReference>
<proteinExistence type="inferred from homology"/>
<dbReference type="PANTHER" id="PTHR21682:SF2">
    <property type="entry name" value="COILED-COIL DOMAIN-CONTAINING PROTEIN 149"/>
    <property type="match status" value="1"/>
</dbReference>
<reference evidence="4" key="1">
    <citation type="submission" date="2022-01" db="UniProtKB">
        <authorList>
            <consortium name="EnsemblMetazoa"/>
        </authorList>
    </citation>
    <scope>IDENTIFICATION</scope>
</reference>
<accession>A0A8I6RR37</accession>
<dbReference type="KEGG" id="clec:106667507"/>
<dbReference type="OMA" id="RYSAMKR"/>
<evidence type="ECO:0000256" key="2">
    <source>
        <dbReference type="ARBA" id="ARBA00023054"/>
    </source>
</evidence>
<feature type="coiled-coil region" evidence="3">
    <location>
        <begin position="80"/>
        <end position="160"/>
    </location>
</feature>
<dbReference type="Pfam" id="PF09789">
    <property type="entry name" value="CC149"/>
    <property type="match status" value="1"/>
</dbReference>
<evidence type="ECO:0000256" key="3">
    <source>
        <dbReference type="SAM" id="Coils"/>
    </source>
</evidence>
<name>A0A8I6RR37_CIMLE</name>
<dbReference type="EnsemblMetazoa" id="XM_014395473.2">
    <property type="protein sequence ID" value="XP_014250959.1"/>
    <property type="gene ID" value="LOC106667507"/>
</dbReference>
<dbReference type="Proteomes" id="UP000494040">
    <property type="component" value="Unassembled WGS sequence"/>
</dbReference>
<organism evidence="4 5">
    <name type="scientific">Cimex lectularius</name>
    <name type="common">Bed bug</name>
    <name type="synonym">Acanthia lectularia</name>
    <dbReference type="NCBI Taxonomy" id="79782"/>
    <lineage>
        <taxon>Eukaryota</taxon>
        <taxon>Metazoa</taxon>
        <taxon>Ecdysozoa</taxon>
        <taxon>Arthropoda</taxon>
        <taxon>Hexapoda</taxon>
        <taxon>Insecta</taxon>
        <taxon>Pterygota</taxon>
        <taxon>Neoptera</taxon>
        <taxon>Paraneoptera</taxon>
        <taxon>Hemiptera</taxon>
        <taxon>Heteroptera</taxon>
        <taxon>Panheteroptera</taxon>
        <taxon>Cimicomorpha</taxon>
        <taxon>Cimicidae</taxon>
        <taxon>Cimex</taxon>
    </lineage>
</organism>
<dbReference type="GeneID" id="106667507"/>
<dbReference type="OrthoDB" id="5917629at2759"/>
<evidence type="ECO:0000256" key="1">
    <source>
        <dbReference type="ARBA" id="ARBA00005872"/>
    </source>
</evidence>
<dbReference type="InterPro" id="IPR019179">
    <property type="entry name" value="CC149"/>
</dbReference>
<evidence type="ECO:0000313" key="4">
    <source>
        <dbReference type="EnsemblMetazoa" id="XP_014250959.1"/>
    </source>
</evidence>
<dbReference type="AlphaFoldDB" id="A0A8I6RR37"/>
<evidence type="ECO:0000313" key="5">
    <source>
        <dbReference type="Proteomes" id="UP000494040"/>
    </source>
</evidence>
<dbReference type="PANTHER" id="PTHR21682">
    <property type="entry name" value="COILED-COIL DOMAIN-CONTAINING PROTEIN 149"/>
    <property type="match status" value="1"/>
</dbReference>
<comment type="similarity">
    <text evidence="1">Belongs to the CCDC149 family.</text>
</comment>